<dbReference type="GO" id="GO:0019069">
    <property type="term" value="P:viral capsid assembly"/>
    <property type="evidence" value="ECO:0007669"/>
    <property type="project" value="InterPro"/>
</dbReference>
<dbReference type="RefSeq" id="YP_005087459.1">
    <property type="nucleotide sequence ID" value="NC_016658.1"/>
</dbReference>
<feature type="region of interest" description="Disordered" evidence="1">
    <location>
        <begin position="1"/>
        <end position="25"/>
    </location>
</feature>
<dbReference type="KEGG" id="vg:11538062"/>
<evidence type="ECO:0000313" key="3">
    <source>
        <dbReference type="Proteomes" id="UP000006531"/>
    </source>
</evidence>
<gene>
    <name evidence="2" type="ORF">CYIG_00011</name>
</gene>
<dbReference type="InterPro" id="IPR008768">
    <property type="entry name" value="Gp9-like"/>
</dbReference>
<sequence length="260" mass="29240">MTETLTYNPAEANQPEFTSDEQNSLEVAEKLGQQESELYAGKFENAEELENAYLELQRKMGAGDYDEDTEETYLDEDEYYDEATSAGIELIQEASDEYYANEGQLSPDTIEQFKEMSSSDLVNAYIAIQENSPNQGGYSPDLTDAEMNQVYNSAGGEAEYNRLTEWAADNLSDRKLDAFNSMIDQGNATAIQIAVQGLRSEYEAQEGYEGRMLTGKAARAVDGFRSQAEVVRAMSDPRYDTDPAYRQDVYDKLERSNVQF</sequence>
<dbReference type="EMBL" id="GU071102">
    <property type="protein sequence ID" value="ADP00087.1"/>
    <property type="molecule type" value="Genomic_DNA"/>
</dbReference>
<name>E3SN83_9CAUD</name>
<dbReference type="Pfam" id="PF05396">
    <property type="entry name" value="Phage_T7_Capsid"/>
    <property type="match status" value="1"/>
</dbReference>
<dbReference type="GeneID" id="11538062"/>
<evidence type="ECO:0000256" key="1">
    <source>
        <dbReference type="SAM" id="MobiDB-lite"/>
    </source>
</evidence>
<proteinExistence type="predicted"/>
<dbReference type="OrthoDB" id="22192at10239"/>
<keyword evidence="3" id="KW-1185">Reference proteome</keyword>
<evidence type="ECO:0000313" key="2">
    <source>
        <dbReference type="EMBL" id="ADP00087.1"/>
    </source>
</evidence>
<dbReference type="Proteomes" id="UP000006531">
    <property type="component" value="Segment"/>
</dbReference>
<feature type="compositionally biased region" description="Polar residues" evidence="1">
    <location>
        <begin position="15"/>
        <end position="25"/>
    </location>
</feature>
<accession>E3SN83</accession>
<organism evidence="2 3">
    <name type="scientific">Cyanophage NATL1A-7</name>
    <dbReference type="NCBI Taxonomy" id="445693"/>
    <lineage>
        <taxon>Viruses</taxon>
        <taxon>Duplodnaviria</taxon>
        <taxon>Heunggongvirae</taxon>
        <taxon>Uroviricota</taxon>
        <taxon>Caudoviricetes</taxon>
        <taxon>Autographivirales</taxon>
        <taxon>Sechaudvirinae</taxon>
        <taxon>Cheungvirus</taxon>
        <taxon>Cheungvirus NATL1A7</taxon>
    </lineage>
</organism>
<protein>
    <submittedName>
        <fullName evidence="2">Capsid assembly protein</fullName>
    </submittedName>
</protein>
<reference evidence="2 3" key="1">
    <citation type="submission" date="2009-10" db="EMBL/GenBank/DDBJ databases">
        <title>The Genome Sequence of Cyanophage NATL1A-7.</title>
        <authorList>
            <consortium name="The Broad Institute Genome Sequencing Platform"/>
            <person name="Henn M.R."/>
            <person name="Sullivan M.S."/>
            <person name="Osburne M.S."/>
            <person name="Levin J."/>
            <person name="Malboeuf C."/>
            <person name="Casali M."/>
            <person name="Russ C."/>
            <person name="Lennon N."/>
            <person name="Erlich R."/>
            <person name="Young S.K."/>
            <person name="Koehrsen M."/>
            <person name="Yandava C."/>
            <person name="Zeng Q."/>
            <person name="Alvarado L."/>
            <person name="Anderson S."/>
            <person name="Berlin A."/>
            <person name="Borenstein D."/>
            <person name="Chen Z."/>
            <person name="Engels R."/>
            <person name="Freedman E."/>
            <person name="Gellesch M."/>
            <person name="Goldberg J."/>
            <person name="Green L."/>
            <person name="Griggs A."/>
            <person name="Gujja S."/>
            <person name="Heiman D."/>
            <person name="Hepburn T."/>
            <person name="Howarth C."/>
            <person name="Jen D."/>
            <person name="Larson L."/>
            <person name="Lewis B."/>
            <person name="Mehta T."/>
            <person name="Park D."/>
            <person name="Pearson M."/>
            <person name="Roberts A."/>
            <person name="Ryan E."/>
            <person name="Saif S."/>
            <person name="Shea T."/>
            <person name="Shenoy N."/>
            <person name="Sisk P."/>
            <person name="Stolte C."/>
            <person name="Sykes S."/>
            <person name="Walk T."/>
            <person name="White J."/>
            <person name="Yu Q."/>
            <person name="Coleman M.L."/>
            <person name="Huang K.H."/>
            <person name="Weigele P.R."/>
            <person name="DeFrancesco A.S."/>
            <person name="Kern S.E."/>
            <person name="Thompson L.R."/>
            <person name="Fu R."/>
            <person name="Hombeck B."/>
            <person name="Chisholm S.W."/>
            <person name="Haas B."/>
            <person name="Nusbaum C."/>
            <person name="Galagan J."/>
            <person name="Birren B."/>
        </authorList>
    </citation>
    <scope>NUCLEOTIDE SEQUENCE [LARGE SCALE GENOMIC DNA]</scope>
    <source>
        <strain evidence="2">NATL1A-7</strain>
    </source>
</reference>